<reference evidence="1 2" key="1">
    <citation type="submission" date="2018-04" db="EMBL/GenBank/DDBJ databases">
        <title>Draft Genomic Sequencing Of Potential Extraintestinal Pathogenic Escherichia coli B8S56 Isolated from Retail Chicken Skin.</title>
        <authorList>
            <person name="Xu A."/>
            <person name="Tilman S."/>
            <person name="Wisser-Parker K."/>
            <person name="Scullen O.J."/>
            <person name="Sommers C."/>
        </authorList>
    </citation>
    <scope>NUCLEOTIDE SEQUENCE [LARGE SCALE GENOMIC DNA]</scope>
    <source>
        <strain evidence="1 2">B8S56</strain>
    </source>
</reference>
<feature type="non-terminal residue" evidence="1">
    <location>
        <position position="31"/>
    </location>
</feature>
<protein>
    <submittedName>
        <fullName evidence="1">MFS transporter</fullName>
    </submittedName>
</protein>
<dbReference type="Proteomes" id="UP000245761">
    <property type="component" value="Unassembled WGS sequence"/>
</dbReference>
<accession>A0A2U2VKF1</accession>
<organism evidence="1 2">
    <name type="scientific">Escherichia coli</name>
    <dbReference type="NCBI Taxonomy" id="562"/>
    <lineage>
        <taxon>Bacteria</taxon>
        <taxon>Pseudomonadati</taxon>
        <taxon>Pseudomonadota</taxon>
        <taxon>Gammaproteobacteria</taxon>
        <taxon>Enterobacterales</taxon>
        <taxon>Enterobacteriaceae</taxon>
        <taxon>Escherichia</taxon>
    </lineage>
</organism>
<evidence type="ECO:0000313" key="2">
    <source>
        <dbReference type="Proteomes" id="UP000245761"/>
    </source>
</evidence>
<comment type="caution">
    <text evidence="1">The sequence shown here is derived from an EMBL/GenBank/DDBJ whole genome shotgun (WGS) entry which is preliminary data.</text>
</comment>
<name>A0A2U2VKF1_ECOLX</name>
<proteinExistence type="predicted"/>
<dbReference type="EMBL" id="QEMT01000004">
    <property type="protein sequence ID" value="PWH63731.1"/>
    <property type="molecule type" value="Genomic_DNA"/>
</dbReference>
<dbReference type="AlphaFoldDB" id="A0A2U2VKF1"/>
<gene>
    <name evidence="1" type="ORF">DD762_03360</name>
</gene>
<sequence>MARPLFLCTENPQLGWGFRKAFSFEPVIKTP</sequence>
<evidence type="ECO:0000313" key="1">
    <source>
        <dbReference type="EMBL" id="PWH63731.1"/>
    </source>
</evidence>